<comment type="caution">
    <text evidence="2">The sequence shown here is derived from an EMBL/GenBank/DDBJ whole genome shotgun (WGS) entry which is preliminary data.</text>
</comment>
<keyword evidence="1" id="KW-1133">Transmembrane helix</keyword>
<evidence type="ECO:0008006" key="4">
    <source>
        <dbReference type="Google" id="ProtNLM"/>
    </source>
</evidence>
<dbReference type="OrthoDB" id="5123555at2"/>
<gene>
    <name evidence="2" type="ORF">D6T64_20545</name>
</gene>
<evidence type="ECO:0000313" key="3">
    <source>
        <dbReference type="Proteomes" id="UP000272015"/>
    </source>
</evidence>
<name>A0A3A5MJZ1_9MICO</name>
<keyword evidence="1" id="KW-0812">Transmembrane</keyword>
<keyword evidence="1" id="KW-0472">Membrane</keyword>
<dbReference type="RefSeq" id="WP_119976556.1">
    <property type="nucleotide sequence ID" value="NZ_JBHSQA010000002.1"/>
</dbReference>
<proteinExistence type="predicted"/>
<dbReference type="AlphaFoldDB" id="A0A3A5MJZ1"/>
<sequence length="64" mass="7089">MATPPIDKSNRIIFRFAIFYSAFLLGLGIWVSVVLGDWLPLLIAVGLIVVPMGGLTAYNRRPTR</sequence>
<dbReference type="Proteomes" id="UP000272015">
    <property type="component" value="Unassembled WGS sequence"/>
</dbReference>
<evidence type="ECO:0000313" key="2">
    <source>
        <dbReference type="EMBL" id="RJT84562.1"/>
    </source>
</evidence>
<dbReference type="EMBL" id="QZVS01000097">
    <property type="protein sequence ID" value="RJT84562.1"/>
    <property type="molecule type" value="Genomic_DNA"/>
</dbReference>
<evidence type="ECO:0000256" key="1">
    <source>
        <dbReference type="SAM" id="Phobius"/>
    </source>
</evidence>
<feature type="transmembrane region" description="Helical" evidence="1">
    <location>
        <begin position="12"/>
        <end position="32"/>
    </location>
</feature>
<keyword evidence="3" id="KW-1185">Reference proteome</keyword>
<reference evidence="2 3" key="1">
    <citation type="submission" date="2018-09" db="EMBL/GenBank/DDBJ databases">
        <title>Novel species of Cryobacterium.</title>
        <authorList>
            <person name="Liu Q."/>
            <person name="Xin Y.-H."/>
        </authorList>
    </citation>
    <scope>NUCLEOTIDE SEQUENCE [LARGE SCALE GENOMIC DNA]</scope>
    <source>
        <strain evidence="2 3">Hh39</strain>
    </source>
</reference>
<organism evidence="2 3">
    <name type="scientific">Cryobacterium melibiosiphilum</name>
    <dbReference type="NCBI Taxonomy" id="995039"/>
    <lineage>
        <taxon>Bacteria</taxon>
        <taxon>Bacillati</taxon>
        <taxon>Actinomycetota</taxon>
        <taxon>Actinomycetes</taxon>
        <taxon>Micrococcales</taxon>
        <taxon>Microbacteriaceae</taxon>
        <taxon>Cryobacterium</taxon>
    </lineage>
</organism>
<protein>
    <recommendedName>
        <fullName evidence="4">DUF3099 domain-containing protein</fullName>
    </recommendedName>
</protein>
<feature type="transmembrane region" description="Helical" evidence="1">
    <location>
        <begin position="38"/>
        <end position="58"/>
    </location>
</feature>
<accession>A0A3A5MJZ1</accession>